<evidence type="ECO:0000256" key="1">
    <source>
        <dbReference type="SAM" id="Coils"/>
    </source>
</evidence>
<name>A0A2U3EAT7_PURLI</name>
<feature type="region of interest" description="Disordered" evidence="2">
    <location>
        <begin position="261"/>
        <end position="288"/>
    </location>
</feature>
<dbReference type="EMBL" id="LCWV01000007">
    <property type="protein sequence ID" value="PWI71634.1"/>
    <property type="molecule type" value="Genomic_DNA"/>
</dbReference>
<feature type="compositionally biased region" description="Basic residues" evidence="2">
    <location>
        <begin position="261"/>
        <end position="271"/>
    </location>
</feature>
<dbReference type="GO" id="GO:0000981">
    <property type="term" value="F:DNA-binding transcription factor activity, RNA polymerase II-specific"/>
    <property type="evidence" value="ECO:0007669"/>
    <property type="project" value="InterPro"/>
</dbReference>
<comment type="caution">
    <text evidence="3">The sequence shown here is derived from an EMBL/GenBank/DDBJ whole genome shotgun (WGS) entry which is preliminary data.</text>
</comment>
<feature type="compositionally biased region" description="Basic residues" evidence="2">
    <location>
        <begin position="44"/>
        <end position="57"/>
    </location>
</feature>
<proteinExistence type="predicted"/>
<protein>
    <recommendedName>
        <fullName evidence="5">Zn(2)-C6 fungal-type domain-containing protein</fullName>
    </recommendedName>
</protein>
<evidence type="ECO:0000313" key="3">
    <source>
        <dbReference type="EMBL" id="PWI71634.1"/>
    </source>
</evidence>
<dbReference type="SUPFAM" id="SSF57701">
    <property type="entry name" value="Zn2/Cys6 DNA-binding domain"/>
    <property type="match status" value="1"/>
</dbReference>
<organism evidence="3 4">
    <name type="scientific">Purpureocillium lilacinum</name>
    <name type="common">Paecilomyces lilacinus</name>
    <dbReference type="NCBI Taxonomy" id="33203"/>
    <lineage>
        <taxon>Eukaryota</taxon>
        <taxon>Fungi</taxon>
        <taxon>Dikarya</taxon>
        <taxon>Ascomycota</taxon>
        <taxon>Pezizomycotina</taxon>
        <taxon>Sordariomycetes</taxon>
        <taxon>Hypocreomycetidae</taxon>
        <taxon>Hypocreales</taxon>
        <taxon>Ophiocordycipitaceae</taxon>
        <taxon>Purpureocillium</taxon>
    </lineage>
</organism>
<gene>
    <name evidence="3" type="ORF">PCL_11728</name>
</gene>
<evidence type="ECO:0000256" key="2">
    <source>
        <dbReference type="SAM" id="MobiDB-lite"/>
    </source>
</evidence>
<feature type="coiled-coil region" evidence="1">
    <location>
        <begin position="127"/>
        <end position="156"/>
    </location>
</feature>
<dbReference type="Proteomes" id="UP000245956">
    <property type="component" value="Unassembled WGS sequence"/>
</dbReference>
<feature type="region of interest" description="Disordered" evidence="2">
    <location>
        <begin position="1"/>
        <end position="60"/>
    </location>
</feature>
<dbReference type="InterPro" id="IPR036864">
    <property type="entry name" value="Zn2-C6_fun-type_DNA-bd_sf"/>
</dbReference>
<keyword evidence="1" id="KW-0175">Coiled coil</keyword>
<sequence>MRPKTTTIATAHDSDNTSSPADSDDDASSPPSGIPLLDLVTQRARSRRQQGRRRRRALLAQARGAEGRSWKVIWRRRGGEEAGEVRGWAGGRAEEGEGGAEWDGRGGRILARDADVMMPCREEDEPVMQELELLKREEAKAEAEAEEQQLNERARILWLANRQRIHAEAPRYVDGLPVRDVLRPPRVRLRLRMRLRGRRMTGCRPAGLNCEAKRLRCEMAAPGVSVQGACRRCVRNGEACLLSLVPSPWSGVDEDGEYHHHRHQYHHHHQHQYQQQQPGKHHPHQSESTMAVVVAGHAEENSQQEEYHAKVRAAMERIREARDGPARVRQRGDGGLVMARTGAWALPMRKKRDDKED</sequence>
<accession>A0A2U3EAT7</accession>
<dbReference type="AlphaFoldDB" id="A0A2U3EAT7"/>
<reference evidence="3 4" key="1">
    <citation type="journal article" date="2016" name="Front. Microbiol.">
        <title>Genome and transcriptome sequences reveal the specific parasitism of the nematophagous Purpureocillium lilacinum 36-1.</title>
        <authorList>
            <person name="Xie J."/>
            <person name="Li S."/>
            <person name="Mo C."/>
            <person name="Xiao X."/>
            <person name="Peng D."/>
            <person name="Wang G."/>
            <person name="Xiao Y."/>
        </authorList>
    </citation>
    <scope>NUCLEOTIDE SEQUENCE [LARGE SCALE GENOMIC DNA]</scope>
    <source>
        <strain evidence="3 4">36-1</strain>
    </source>
</reference>
<evidence type="ECO:0000313" key="4">
    <source>
        <dbReference type="Proteomes" id="UP000245956"/>
    </source>
</evidence>
<evidence type="ECO:0008006" key="5">
    <source>
        <dbReference type="Google" id="ProtNLM"/>
    </source>
</evidence>
<dbReference type="GO" id="GO:0008270">
    <property type="term" value="F:zinc ion binding"/>
    <property type="evidence" value="ECO:0007669"/>
    <property type="project" value="InterPro"/>
</dbReference>